<reference evidence="2 3" key="1">
    <citation type="submission" date="2018-06" db="EMBL/GenBank/DDBJ databases">
        <title>Genomic Encyclopedia of Archaeal and Bacterial Type Strains, Phase II (KMG-II): from individual species to whole genera.</title>
        <authorList>
            <person name="Goeker M."/>
        </authorList>
    </citation>
    <scope>NUCLEOTIDE SEQUENCE [LARGE SCALE GENOMIC DNA]</scope>
    <source>
        <strain evidence="2 3">DSM 27372</strain>
    </source>
</reference>
<evidence type="ECO:0000313" key="2">
    <source>
        <dbReference type="EMBL" id="PYF77396.1"/>
    </source>
</evidence>
<dbReference type="EMBL" id="QKLU01000001">
    <property type="protein sequence ID" value="PYF77396.1"/>
    <property type="molecule type" value="Genomic_DNA"/>
</dbReference>
<protein>
    <submittedName>
        <fullName evidence="2">Ribosomal-protein-serine acetyltransferase</fullName>
    </submittedName>
</protein>
<evidence type="ECO:0000313" key="3">
    <source>
        <dbReference type="Proteomes" id="UP000248198"/>
    </source>
</evidence>
<dbReference type="OrthoDB" id="9811523at2"/>
<dbReference type="Proteomes" id="UP000248198">
    <property type="component" value="Unassembled WGS sequence"/>
</dbReference>
<dbReference type="Pfam" id="PF13302">
    <property type="entry name" value="Acetyltransf_3"/>
    <property type="match status" value="1"/>
</dbReference>
<dbReference type="GO" id="GO:0008999">
    <property type="term" value="F:protein-N-terminal-alanine acetyltransferase activity"/>
    <property type="evidence" value="ECO:0007669"/>
    <property type="project" value="TreeGrafter"/>
</dbReference>
<dbReference type="PANTHER" id="PTHR43441">
    <property type="entry name" value="RIBOSOMAL-PROTEIN-SERINE ACETYLTRANSFERASE"/>
    <property type="match status" value="1"/>
</dbReference>
<organism evidence="2 3">
    <name type="scientific">Pedobacter nutrimenti</name>
    <dbReference type="NCBI Taxonomy" id="1241337"/>
    <lineage>
        <taxon>Bacteria</taxon>
        <taxon>Pseudomonadati</taxon>
        <taxon>Bacteroidota</taxon>
        <taxon>Sphingobacteriia</taxon>
        <taxon>Sphingobacteriales</taxon>
        <taxon>Sphingobacteriaceae</taxon>
        <taxon>Pedobacter</taxon>
    </lineage>
</organism>
<dbReference type="PROSITE" id="PS51186">
    <property type="entry name" value="GNAT"/>
    <property type="match status" value="1"/>
</dbReference>
<evidence type="ECO:0000259" key="1">
    <source>
        <dbReference type="PROSITE" id="PS51186"/>
    </source>
</evidence>
<keyword evidence="3" id="KW-1185">Reference proteome</keyword>
<proteinExistence type="predicted"/>
<dbReference type="InterPro" id="IPR016181">
    <property type="entry name" value="Acyl_CoA_acyltransferase"/>
</dbReference>
<dbReference type="AlphaFoldDB" id="A0A318ULQ0"/>
<dbReference type="SUPFAM" id="SSF55729">
    <property type="entry name" value="Acyl-CoA N-acyltransferases (Nat)"/>
    <property type="match status" value="1"/>
</dbReference>
<dbReference type="InterPro" id="IPR051908">
    <property type="entry name" value="Ribosomal_N-acetyltransferase"/>
</dbReference>
<name>A0A318ULQ0_9SPHI</name>
<dbReference type="GO" id="GO:1990189">
    <property type="term" value="F:protein N-terminal-serine acetyltransferase activity"/>
    <property type="evidence" value="ECO:0007669"/>
    <property type="project" value="TreeGrafter"/>
</dbReference>
<dbReference type="GO" id="GO:0005737">
    <property type="term" value="C:cytoplasm"/>
    <property type="evidence" value="ECO:0007669"/>
    <property type="project" value="TreeGrafter"/>
</dbReference>
<dbReference type="PANTHER" id="PTHR43441:SF12">
    <property type="entry name" value="RIBOSOMAL N-ACETYLTRANSFERASE YDAF-RELATED"/>
    <property type="match status" value="1"/>
</dbReference>
<gene>
    <name evidence="2" type="ORF">B0O44_101878</name>
</gene>
<keyword evidence="2" id="KW-0808">Transferase</keyword>
<comment type="caution">
    <text evidence="2">The sequence shown here is derived from an EMBL/GenBank/DDBJ whole genome shotgun (WGS) entry which is preliminary data.</text>
</comment>
<sequence length="179" mass="20487">MILDVNENIRLELTSLQHNEALFEVIDRNRAHLSRFLSWVEDMERPGHVKSYLQNCELLYRERKEVSFVIKNKDKVCGRIGLHHLNLQNKSGAIGYWLDKQAQGQGIITKSCRTLMAYGFNELGLNRIELKAATENAGSRAVPVRLGFTQEGILRQAELVNGKFLDLVLYAFLKQDWAG</sequence>
<dbReference type="InterPro" id="IPR000182">
    <property type="entry name" value="GNAT_dom"/>
</dbReference>
<feature type="domain" description="N-acetyltransferase" evidence="1">
    <location>
        <begin position="23"/>
        <end position="166"/>
    </location>
</feature>
<accession>A0A318ULQ0</accession>
<dbReference type="Gene3D" id="3.40.630.30">
    <property type="match status" value="1"/>
</dbReference>